<dbReference type="InterPro" id="IPR046357">
    <property type="entry name" value="PPIase_dom_sf"/>
</dbReference>
<evidence type="ECO:0000256" key="8">
    <source>
        <dbReference type="ARBA" id="ARBA00037071"/>
    </source>
</evidence>
<keyword evidence="6" id="KW-0143">Chaperone</keyword>
<dbReference type="PROSITE" id="PS50059">
    <property type="entry name" value="FKBP_PPIASE"/>
    <property type="match status" value="1"/>
</dbReference>
<dbReference type="InterPro" id="IPR001179">
    <property type="entry name" value="PPIase_FKBP_dom"/>
</dbReference>
<comment type="function">
    <text evidence="8">Also involved in hydrogenase metallocenter assembly, probably by participating in the nickel insertion step. This function in hydrogenase biosynthesis requires chaperone activity and the presence of the metal-binding domain, but not PPIase activity.</text>
</comment>
<comment type="catalytic activity">
    <reaction evidence="1 9 10">
        <text>[protein]-peptidylproline (omega=180) = [protein]-peptidylproline (omega=0)</text>
        <dbReference type="Rhea" id="RHEA:16237"/>
        <dbReference type="Rhea" id="RHEA-COMP:10747"/>
        <dbReference type="Rhea" id="RHEA-COMP:10748"/>
        <dbReference type="ChEBI" id="CHEBI:83833"/>
        <dbReference type="ChEBI" id="CHEBI:83834"/>
        <dbReference type="EC" id="5.2.1.8"/>
    </reaction>
</comment>
<dbReference type="EMBL" id="FUGD01000090">
    <property type="protein sequence ID" value="SJM37615.1"/>
    <property type="molecule type" value="Genomic_DNA"/>
</dbReference>
<dbReference type="EC" id="5.2.1.8" evidence="10"/>
<dbReference type="Gene3D" id="3.10.50.40">
    <property type="match status" value="1"/>
</dbReference>
<dbReference type="PANTHER" id="PTHR47861:SF3">
    <property type="entry name" value="FKBP-TYPE PEPTIDYL-PROLYL CIS-TRANS ISOMERASE SLYD"/>
    <property type="match status" value="1"/>
</dbReference>
<evidence type="ECO:0000256" key="4">
    <source>
        <dbReference type="ARBA" id="ARBA00022490"/>
    </source>
</evidence>
<evidence type="ECO:0000256" key="5">
    <source>
        <dbReference type="ARBA" id="ARBA00023110"/>
    </source>
</evidence>
<dbReference type="Proteomes" id="UP000188169">
    <property type="component" value="Unassembled WGS sequence"/>
</dbReference>
<dbReference type="RefSeq" id="WP_077449007.1">
    <property type="nucleotide sequence ID" value="NZ_FUGD01000090.1"/>
</dbReference>
<proteinExistence type="inferred from homology"/>
<gene>
    <name evidence="12" type="primary">slyD</name>
    <name evidence="12" type="ORF">A1019T_01594</name>
</gene>
<dbReference type="PANTHER" id="PTHR47861">
    <property type="entry name" value="FKBP-TYPE PEPTIDYL-PROLYL CIS-TRANS ISOMERASE SLYD"/>
    <property type="match status" value="1"/>
</dbReference>
<dbReference type="GO" id="GO:0003755">
    <property type="term" value="F:peptidyl-prolyl cis-trans isomerase activity"/>
    <property type="evidence" value="ECO:0007669"/>
    <property type="project" value="UniProtKB-UniRule"/>
</dbReference>
<accession>A0A1R4EGI3</accession>
<sequence length="160" mass="17305">MTTIAKDTAVRFNYILKDESGNVIDQSQGEPLAYLHGHNNIIPGLEKELEGKSAGDSLTAVIEPADAYGEYQEQAVQQVPRANFQGVDNIQPGMQFQSEAEGQVMLVTVTDVNEDTVTVDANHPLAGKKLSFDVEIVEVRAATEDELNHGHVHGVGGVQH</sequence>
<organism evidence="12 13">
    <name type="scientific">Psychrobacter pasteurii</name>
    <dbReference type="NCBI Taxonomy" id="1945520"/>
    <lineage>
        <taxon>Bacteria</taxon>
        <taxon>Pseudomonadati</taxon>
        <taxon>Pseudomonadota</taxon>
        <taxon>Gammaproteobacteria</taxon>
        <taxon>Moraxellales</taxon>
        <taxon>Moraxellaceae</taxon>
        <taxon>Psychrobacter</taxon>
    </lineage>
</organism>
<name>A0A1R4EGI3_9GAMM</name>
<evidence type="ECO:0000256" key="7">
    <source>
        <dbReference type="ARBA" id="ARBA00023235"/>
    </source>
</evidence>
<dbReference type="OrthoDB" id="9808891at2"/>
<dbReference type="STRING" id="1945520.A1019T_01594"/>
<evidence type="ECO:0000256" key="6">
    <source>
        <dbReference type="ARBA" id="ARBA00023186"/>
    </source>
</evidence>
<reference evidence="13" key="1">
    <citation type="submission" date="2017-02" db="EMBL/GenBank/DDBJ databases">
        <authorList>
            <person name="Mornico D."/>
        </authorList>
    </citation>
    <scope>NUCLEOTIDE SEQUENCE [LARGE SCALE GENOMIC DNA]</scope>
</reference>
<evidence type="ECO:0000313" key="12">
    <source>
        <dbReference type="EMBL" id="SJM37615.1"/>
    </source>
</evidence>
<evidence type="ECO:0000256" key="10">
    <source>
        <dbReference type="RuleBase" id="RU003915"/>
    </source>
</evidence>
<dbReference type="SUPFAM" id="SSF54534">
    <property type="entry name" value="FKBP-like"/>
    <property type="match status" value="1"/>
</dbReference>
<dbReference type="Pfam" id="PF00254">
    <property type="entry name" value="FKBP_C"/>
    <property type="match status" value="1"/>
</dbReference>
<evidence type="ECO:0000313" key="13">
    <source>
        <dbReference type="Proteomes" id="UP000188169"/>
    </source>
</evidence>
<keyword evidence="4" id="KW-0963">Cytoplasm</keyword>
<comment type="subcellular location">
    <subcellularLocation>
        <location evidence="2">Cytoplasm</location>
    </subcellularLocation>
</comment>
<comment type="similarity">
    <text evidence="3 10">Belongs to the FKBP-type PPIase family.</text>
</comment>
<evidence type="ECO:0000256" key="9">
    <source>
        <dbReference type="PROSITE-ProRule" id="PRU00277"/>
    </source>
</evidence>
<evidence type="ECO:0000256" key="3">
    <source>
        <dbReference type="ARBA" id="ARBA00006577"/>
    </source>
</evidence>
<keyword evidence="13" id="KW-1185">Reference proteome</keyword>
<evidence type="ECO:0000259" key="11">
    <source>
        <dbReference type="PROSITE" id="PS50059"/>
    </source>
</evidence>
<dbReference type="GO" id="GO:0005737">
    <property type="term" value="C:cytoplasm"/>
    <property type="evidence" value="ECO:0007669"/>
    <property type="project" value="UniProtKB-SubCell"/>
</dbReference>
<protein>
    <recommendedName>
        <fullName evidence="10">Peptidyl-prolyl cis-trans isomerase</fullName>
        <ecNumber evidence="10">5.2.1.8</ecNumber>
    </recommendedName>
</protein>
<feature type="domain" description="PPIase FKBP-type" evidence="11">
    <location>
        <begin position="7"/>
        <end position="80"/>
    </location>
</feature>
<dbReference type="AlphaFoldDB" id="A0A1R4EGI3"/>
<evidence type="ECO:0000256" key="1">
    <source>
        <dbReference type="ARBA" id="ARBA00000971"/>
    </source>
</evidence>
<keyword evidence="5 9" id="KW-0697">Rotamase</keyword>
<evidence type="ECO:0000256" key="2">
    <source>
        <dbReference type="ARBA" id="ARBA00004496"/>
    </source>
</evidence>
<keyword evidence="7 9" id="KW-0413">Isomerase</keyword>
<dbReference type="GO" id="GO:0042026">
    <property type="term" value="P:protein refolding"/>
    <property type="evidence" value="ECO:0007669"/>
    <property type="project" value="UniProtKB-ARBA"/>
</dbReference>